<comment type="caution">
    <text evidence="2">The sequence shown here is derived from an EMBL/GenBank/DDBJ whole genome shotgun (WGS) entry which is preliminary data.</text>
</comment>
<proteinExistence type="predicted"/>
<dbReference type="EMBL" id="JAHQIW010001340">
    <property type="protein sequence ID" value="KAJ1352271.1"/>
    <property type="molecule type" value="Genomic_DNA"/>
</dbReference>
<feature type="compositionally biased region" description="Basic and acidic residues" evidence="1">
    <location>
        <begin position="168"/>
        <end position="187"/>
    </location>
</feature>
<feature type="compositionally biased region" description="Pro residues" evidence="1">
    <location>
        <begin position="270"/>
        <end position="279"/>
    </location>
</feature>
<feature type="compositionally biased region" description="Low complexity" evidence="1">
    <location>
        <begin position="155"/>
        <end position="167"/>
    </location>
</feature>
<feature type="compositionally biased region" description="Basic residues" evidence="1">
    <location>
        <begin position="215"/>
        <end position="233"/>
    </location>
</feature>
<dbReference type="Proteomes" id="UP001196413">
    <property type="component" value="Unassembled WGS sequence"/>
</dbReference>
<gene>
    <name evidence="2" type="ORF">KIN20_008570</name>
</gene>
<dbReference type="GO" id="GO:0003676">
    <property type="term" value="F:nucleic acid binding"/>
    <property type="evidence" value="ECO:0007669"/>
    <property type="project" value="InterPro"/>
</dbReference>
<organism evidence="2 3">
    <name type="scientific">Parelaphostrongylus tenuis</name>
    <name type="common">Meningeal worm</name>
    <dbReference type="NCBI Taxonomy" id="148309"/>
    <lineage>
        <taxon>Eukaryota</taxon>
        <taxon>Metazoa</taxon>
        <taxon>Ecdysozoa</taxon>
        <taxon>Nematoda</taxon>
        <taxon>Chromadorea</taxon>
        <taxon>Rhabditida</taxon>
        <taxon>Rhabditina</taxon>
        <taxon>Rhabditomorpha</taxon>
        <taxon>Strongyloidea</taxon>
        <taxon>Metastrongylidae</taxon>
        <taxon>Parelaphostrongylus</taxon>
    </lineage>
</organism>
<name>A0AAD5QMR8_PARTN</name>
<evidence type="ECO:0000256" key="1">
    <source>
        <dbReference type="SAM" id="MobiDB-lite"/>
    </source>
</evidence>
<dbReference type="SUPFAM" id="SSF54928">
    <property type="entry name" value="RNA-binding domain, RBD"/>
    <property type="match status" value="1"/>
</dbReference>
<feature type="compositionally biased region" description="Polar residues" evidence="1">
    <location>
        <begin position="312"/>
        <end position="329"/>
    </location>
</feature>
<protein>
    <recommendedName>
        <fullName evidence="4">RRM domain-containing protein</fullName>
    </recommendedName>
</protein>
<sequence>MTITRDAIALMKMKFLSRSTPYSFVVCLATCLPTRSRSISRIALDQFRSILFKTSADQQRLFVAVRFETRDDAKEAMSKYSDNDLMGHRCELSWFKDIRRYAQYQSLNLRRGRQVYRNRNYQSNGNGRGRDSGKRRYSERDDDKSRSRSRDRGRSSSYSRSPSARSGESSRSRSRSSDRGGSEERNRRSPSPDSSSDQGISREKDKDRDGDPEKKRRKKEKKTKKSKKKRSRTPSRSSSEDHSSTPERAIFGRHAPAGSPVSPNQEDSPPAAPTAPPPTNTEAESAPAPTPAPAPLPPPPNPSPITIRFPLRTQTPASVINNTTFAIGN</sequence>
<dbReference type="AlphaFoldDB" id="A0AAD5QMR8"/>
<keyword evidence="3" id="KW-1185">Reference proteome</keyword>
<dbReference type="InterPro" id="IPR035979">
    <property type="entry name" value="RBD_domain_sf"/>
</dbReference>
<reference evidence="2" key="1">
    <citation type="submission" date="2021-06" db="EMBL/GenBank/DDBJ databases">
        <title>Parelaphostrongylus tenuis whole genome reference sequence.</title>
        <authorList>
            <person name="Garwood T.J."/>
            <person name="Larsen P.A."/>
            <person name="Fountain-Jones N.M."/>
            <person name="Garbe J.R."/>
            <person name="Macchietto M.G."/>
            <person name="Kania S.A."/>
            <person name="Gerhold R.W."/>
            <person name="Richards J.E."/>
            <person name="Wolf T.M."/>
        </authorList>
    </citation>
    <scope>NUCLEOTIDE SEQUENCE</scope>
    <source>
        <strain evidence="2">MNPRO001-30</strain>
        <tissue evidence="2">Meninges</tissue>
    </source>
</reference>
<evidence type="ECO:0000313" key="2">
    <source>
        <dbReference type="EMBL" id="KAJ1352271.1"/>
    </source>
</evidence>
<feature type="compositionally biased region" description="Basic and acidic residues" evidence="1">
    <location>
        <begin position="200"/>
        <end position="214"/>
    </location>
</feature>
<evidence type="ECO:0008006" key="4">
    <source>
        <dbReference type="Google" id="ProtNLM"/>
    </source>
</evidence>
<accession>A0AAD5QMR8</accession>
<feature type="compositionally biased region" description="Basic and acidic residues" evidence="1">
    <location>
        <begin position="128"/>
        <end position="154"/>
    </location>
</feature>
<feature type="compositionally biased region" description="Pro residues" evidence="1">
    <location>
        <begin position="288"/>
        <end position="303"/>
    </location>
</feature>
<feature type="region of interest" description="Disordered" evidence="1">
    <location>
        <begin position="115"/>
        <end position="329"/>
    </location>
</feature>
<evidence type="ECO:0000313" key="3">
    <source>
        <dbReference type="Proteomes" id="UP001196413"/>
    </source>
</evidence>